<proteinExistence type="inferred from homology"/>
<keyword evidence="4" id="KW-0235">DNA replication</keyword>
<dbReference type="InterPro" id="IPR048466">
    <property type="entry name" value="DNA_pol3_delta-like_C"/>
</dbReference>
<dbReference type="Gene3D" id="1.20.272.10">
    <property type="match status" value="1"/>
</dbReference>
<evidence type="ECO:0000256" key="2">
    <source>
        <dbReference type="ARBA" id="ARBA00022679"/>
    </source>
</evidence>
<sequence length="244" mass="27390">MAALFADLPDYCCLVFVYDVLEYKPDARTKLASTVKSNGLAVKFVRQDQDDLVDWIFRRFRALGHDIDTKDAQYLIFLCGDLMNGLASEIGKIGTYASQRRVTREDIDAVAIPVLDAVVFQMTDAMARGDFDKAAAVMGDLLHMQEQPIKLLSVIGRQMRQLYSARLALEQKKGTAYLMELWGMKSSYPAEKLLEAARRFSLPWCRNAVIRCAQTDLAMKSVTGADAESLLVSLLLELANHKRK</sequence>
<protein>
    <recommendedName>
        <fullName evidence="1">DNA-directed DNA polymerase</fullName>
        <ecNumber evidence="1">2.7.7.7</ecNumber>
    </recommendedName>
</protein>
<comment type="similarity">
    <text evidence="6">Belongs to the DNA polymerase HolA subunit family.</text>
</comment>
<feature type="domain" description="DNA polymerase III delta subunit-like C-terminal" evidence="8">
    <location>
        <begin position="119"/>
        <end position="231"/>
    </location>
</feature>
<dbReference type="AlphaFoldDB" id="A0A644YXZ6"/>
<dbReference type="SUPFAM" id="SSF48019">
    <property type="entry name" value="post-AAA+ oligomerization domain-like"/>
    <property type="match status" value="1"/>
</dbReference>
<evidence type="ECO:0000313" key="9">
    <source>
        <dbReference type="EMBL" id="MPM31343.1"/>
    </source>
</evidence>
<evidence type="ECO:0000256" key="4">
    <source>
        <dbReference type="ARBA" id="ARBA00022705"/>
    </source>
</evidence>
<dbReference type="InterPro" id="IPR008921">
    <property type="entry name" value="DNA_pol3_clamp-load_cplx_C"/>
</dbReference>
<gene>
    <name evidence="9" type="primary">yqeN_16</name>
    <name evidence="9" type="ORF">SDC9_77898</name>
</gene>
<comment type="caution">
    <text evidence="9">The sequence shown here is derived from an EMBL/GenBank/DDBJ whole genome shotgun (WGS) entry which is preliminary data.</text>
</comment>
<dbReference type="GO" id="GO:0009360">
    <property type="term" value="C:DNA polymerase III complex"/>
    <property type="evidence" value="ECO:0007669"/>
    <property type="project" value="TreeGrafter"/>
</dbReference>
<dbReference type="Gene3D" id="1.10.8.60">
    <property type="match status" value="1"/>
</dbReference>
<dbReference type="PANTHER" id="PTHR34388:SF1">
    <property type="entry name" value="DNA POLYMERASE III SUBUNIT DELTA"/>
    <property type="match status" value="1"/>
</dbReference>
<comment type="catalytic activity">
    <reaction evidence="7">
        <text>DNA(n) + a 2'-deoxyribonucleoside 5'-triphosphate = DNA(n+1) + diphosphate</text>
        <dbReference type="Rhea" id="RHEA:22508"/>
        <dbReference type="Rhea" id="RHEA-COMP:17339"/>
        <dbReference type="Rhea" id="RHEA-COMP:17340"/>
        <dbReference type="ChEBI" id="CHEBI:33019"/>
        <dbReference type="ChEBI" id="CHEBI:61560"/>
        <dbReference type="ChEBI" id="CHEBI:173112"/>
        <dbReference type="EC" id="2.7.7.7"/>
    </reaction>
</comment>
<accession>A0A644YXZ6</accession>
<evidence type="ECO:0000256" key="7">
    <source>
        <dbReference type="ARBA" id="ARBA00049244"/>
    </source>
</evidence>
<reference evidence="9" key="1">
    <citation type="submission" date="2019-08" db="EMBL/GenBank/DDBJ databases">
        <authorList>
            <person name="Kucharzyk K."/>
            <person name="Murdoch R.W."/>
            <person name="Higgins S."/>
            <person name="Loffler F."/>
        </authorList>
    </citation>
    <scope>NUCLEOTIDE SEQUENCE</scope>
</reference>
<keyword evidence="5" id="KW-0239">DNA-directed DNA polymerase</keyword>
<dbReference type="EMBL" id="VSSQ01006044">
    <property type="protein sequence ID" value="MPM31343.1"/>
    <property type="molecule type" value="Genomic_DNA"/>
</dbReference>
<keyword evidence="2" id="KW-0808">Transferase</keyword>
<name>A0A644YXZ6_9ZZZZ</name>
<organism evidence="9">
    <name type="scientific">bioreactor metagenome</name>
    <dbReference type="NCBI Taxonomy" id="1076179"/>
    <lineage>
        <taxon>unclassified sequences</taxon>
        <taxon>metagenomes</taxon>
        <taxon>ecological metagenomes</taxon>
    </lineage>
</organism>
<dbReference type="EC" id="2.7.7.7" evidence="1"/>
<dbReference type="GO" id="GO:0006261">
    <property type="term" value="P:DNA-templated DNA replication"/>
    <property type="evidence" value="ECO:0007669"/>
    <property type="project" value="TreeGrafter"/>
</dbReference>
<dbReference type="NCBIfam" id="TIGR01128">
    <property type="entry name" value="holA"/>
    <property type="match status" value="1"/>
</dbReference>
<dbReference type="PANTHER" id="PTHR34388">
    <property type="entry name" value="DNA POLYMERASE III SUBUNIT DELTA"/>
    <property type="match status" value="1"/>
</dbReference>
<evidence type="ECO:0000259" key="8">
    <source>
        <dbReference type="Pfam" id="PF21694"/>
    </source>
</evidence>
<evidence type="ECO:0000256" key="3">
    <source>
        <dbReference type="ARBA" id="ARBA00022695"/>
    </source>
</evidence>
<dbReference type="Pfam" id="PF21694">
    <property type="entry name" value="DNA_pol3_delta_C"/>
    <property type="match status" value="1"/>
</dbReference>
<dbReference type="GO" id="GO:0003677">
    <property type="term" value="F:DNA binding"/>
    <property type="evidence" value="ECO:0007669"/>
    <property type="project" value="InterPro"/>
</dbReference>
<keyword evidence="3" id="KW-0548">Nucleotidyltransferase</keyword>
<evidence type="ECO:0000256" key="6">
    <source>
        <dbReference type="ARBA" id="ARBA00034754"/>
    </source>
</evidence>
<dbReference type="InterPro" id="IPR005790">
    <property type="entry name" value="DNA_polIII_delta"/>
</dbReference>
<evidence type="ECO:0000256" key="5">
    <source>
        <dbReference type="ARBA" id="ARBA00022932"/>
    </source>
</evidence>
<evidence type="ECO:0000256" key="1">
    <source>
        <dbReference type="ARBA" id="ARBA00012417"/>
    </source>
</evidence>
<dbReference type="GO" id="GO:0003887">
    <property type="term" value="F:DNA-directed DNA polymerase activity"/>
    <property type="evidence" value="ECO:0007669"/>
    <property type="project" value="UniProtKB-KW"/>
</dbReference>